<keyword evidence="3" id="KW-1185">Reference proteome</keyword>
<name>A0A7X5YLB7_9CAUL</name>
<accession>A0A7X5YLB7</accession>
<feature type="signal peptide" evidence="1">
    <location>
        <begin position="1"/>
        <end position="22"/>
    </location>
</feature>
<protein>
    <recommendedName>
        <fullName evidence="4">Copper chaperone PCu(A)C</fullName>
    </recommendedName>
</protein>
<evidence type="ECO:0000256" key="1">
    <source>
        <dbReference type="SAM" id="SignalP"/>
    </source>
</evidence>
<evidence type="ECO:0008006" key="4">
    <source>
        <dbReference type="Google" id="ProtNLM"/>
    </source>
</evidence>
<evidence type="ECO:0000313" key="2">
    <source>
        <dbReference type="EMBL" id="NJC40764.1"/>
    </source>
</evidence>
<dbReference type="Proteomes" id="UP000587415">
    <property type="component" value="Unassembled WGS sequence"/>
</dbReference>
<dbReference type="RefSeq" id="WP_168045617.1">
    <property type="nucleotide sequence ID" value="NZ_JAATJM010000001.1"/>
</dbReference>
<keyword evidence="1" id="KW-0732">Signal</keyword>
<dbReference type="AlphaFoldDB" id="A0A7X5YLB7"/>
<comment type="caution">
    <text evidence="2">The sequence shown here is derived from an EMBL/GenBank/DDBJ whole genome shotgun (WGS) entry which is preliminary data.</text>
</comment>
<gene>
    <name evidence="2" type="ORF">GGQ87_001022</name>
</gene>
<dbReference type="EMBL" id="JAATJM010000001">
    <property type="protein sequence ID" value="NJC40764.1"/>
    <property type="molecule type" value="Genomic_DNA"/>
</dbReference>
<reference evidence="2 3" key="1">
    <citation type="submission" date="2020-03" db="EMBL/GenBank/DDBJ databases">
        <title>Genomic Encyclopedia of Type Strains, Phase IV (KMG-IV): sequencing the most valuable type-strain genomes for metagenomic binning, comparative biology and taxonomic classification.</title>
        <authorList>
            <person name="Goeker M."/>
        </authorList>
    </citation>
    <scope>NUCLEOTIDE SEQUENCE [LARGE SCALE GENOMIC DNA]</scope>
    <source>
        <strain evidence="2 3">DSM 4736</strain>
    </source>
</reference>
<dbReference type="InterPro" id="IPR036182">
    <property type="entry name" value="PCuAC_sf"/>
</dbReference>
<feature type="chain" id="PRO_5031006172" description="Copper chaperone PCu(A)C" evidence="1">
    <location>
        <begin position="23"/>
        <end position="158"/>
    </location>
</feature>
<sequence length="158" mass="15613">MLFGVFGAAIAVTLTATGAALAQDAPATAEAGDLTVSQATMMGWNSSHTGLGGEVSFTVRNLGEADRVVSVNSPAGPPGEVSVQVARNGQAIRLEPGDASVAAAVDGQPGLSRVTAQLTGLAHGRPSSVPTTVTVTFERAGQVTVSATPVSPAPPPAQ</sequence>
<evidence type="ECO:0000313" key="3">
    <source>
        <dbReference type="Proteomes" id="UP000587415"/>
    </source>
</evidence>
<organism evidence="2 3">
    <name type="scientific">Brevundimonas alba</name>
    <dbReference type="NCBI Taxonomy" id="74314"/>
    <lineage>
        <taxon>Bacteria</taxon>
        <taxon>Pseudomonadati</taxon>
        <taxon>Pseudomonadota</taxon>
        <taxon>Alphaproteobacteria</taxon>
        <taxon>Caulobacterales</taxon>
        <taxon>Caulobacteraceae</taxon>
        <taxon>Brevundimonas</taxon>
    </lineage>
</organism>
<proteinExistence type="predicted"/>
<dbReference type="Gene3D" id="2.60.40.1890">
    <property type="entry name" value="PCu(A)C copper chaperone"/>
    <property type="match status" value="1"/>
</dbReference>